<keyword evidence="4 8" id="KW-0689">Ribosomal protein</keyword>
<dbReference type="InterPro" id="IPR018258">
    <property type="entry name" value="Ribosomal_bL21_CS"/>
</dbReference>
<dbReference type="GO" id="GO:0006412">
    <property type="term" value="P:translation"/>
    <property type="evidence" value="ECO:0007669"/>
    <property type="project" value="InterPro"/>
</dbReference>
<feature type="region of interest" description="Disordered" evidence="7">
    <location>
        <begin position="310"/>
        <end position="360"/>
    </location>
</feature>
<keyword evidence="3" id="KW-0694">RNA-binding</keyword>
<evidence type="ECO:0000313" key="9">
    <source>
        <dbReference type="Proteomes" id="UP000054558"/>
    </source>
</evidence>
<keyword evidence="9" id="KW-1185">Reference proteome</keyword>
<dbReference type="GO" id="GO:1990904">
    <property type="term" value="C:ribonucleoprotein complex"/>
    <property type="evidence" value="ECO:0007669"/>
    <property type="project" value="UniProtKB-KW"/>
</dbReference>
<dbReference type="OrthoDB" id="5994at2759"/>
<comment type="similarity">
    <text evidence="1">Belongs to the bacterial ribosomal protein bL21 family.</text>
</comment>
<dbReference type="InterPro" id="IPR028909">
    <property type="entry name" value="bL21-like"/>
</dbReference>
<dbReference type="SUPFAM" id="SSF141091">
    <property type="entry name" value="L21p-like"/>
    <property type="match status" value="1"/>
</dbReference>
<evidence type="ECO:0000313" key="8">
    <source>
        <dbReference type="EMBL" id="GAQ78015.1"/>
    </source>
</evidence>
<organism evidence="8 9">
    <name type="scientific">Klebsormidium nitens</name>
    <name type="common">Green alga</name>
    <name type="synonym">Ulothrix nitens</name>
    <dbReference type="NCBI Taxonomy" id="105231"/>
    <lineage>
        <taxon>Eukaryota</taxon>
        <taxon>Viridiplantae</taxon>
        <taxon>Streptophyta</taxon>
        <taxon>Klebsormidiophyceae</taxon>
        <taxon>Klebsormidiales</taxon>
        <taxon>Klebsormidiaceae</taxon>
        <taxon>Klebsormidium</taxon>
    </lineage>
</organism>
<evidence type="ECO:0000256" key="7">
    <source>
        <dbReference type="SAM" id="MobiDB-lite"/>
    </source>
</evidence>
<dbReference type="GO" id="GO:0019843">
    <property type="term" value="F:rRNA binding"/>
    <property type="evidence" value="ECO:0007669"/>
    <property type="project" value="UniProtKB-KW"/>
</dbReference>
<keyword evidence="5" id="KW-0687">Ribonucleoprotein</keyword>
<dbReference type="NCBIfam" id="TIGR00061">
    <property type="entry name" value="L21"/>
    <property type="match status" value="1"/>
</dbReference>
<dbReference type="PROSITE" id="PS01169">
    <property type="entry name" value="RIBOSOMAL_L21"/>
    <property type="match status" value="1"/>
</dbReference>
<reference evidence="8 9" key="1">
    <citation type="journal article" date="2014" name="Nat. Commun.">
        <title>Klebsormidium flaccidum genome reveals primary factors for plant terrestrial adaptation.</title>
        <authorList>
            <person name="Hori K."/>
            <person name="Maruyama F."/>
            <person name="Fujisawa T."/>
            <person name="Togashi T."/>
            <person name="Yamamoto N."/>
            <person name="Seo M."/>
            <person name="Sato S."/>
            <person name="Yamada T."/>
            <person name="Mori H."/>
            <person name="Tajima N."/>
            <person name="Moriyama T."/>
            <person name="Ikeuchi M."/>
            <person name="Watanabe M."/>
            <person name="Wada H."/>
            <person name="Kobayashi K."/>
            <person name="Saito M."/>
            <person name="Masuda T."/>
            <person name="Sasaki-Sekimoto Y."/>
            <person name="Mashiguchi K."/>
            <person name="Awai K."/>
            <person name="Shimojima M."/>
            <person name="Masuda S."/>
            <person name="Iwai M."/>
            <person name="Nobusawa T."/>
            <person name="Narise T."/>
            <person name="Kondo S."/>
            <person name="Saito H."/>
            <person name="Sato R."/>
            <person name="Murakawa M."/>
            <person name="Ihara Y."/>
            <person name="Oshima-Yamada Y."/>
            <person name="Ohtaka K."/>
            <person name="Satoh M."/>
            <person name="Sonobe K."/>
            <person name="Ishii M."/>
            <person name="Ohtani R."/>
            <person name="Kanamori-Sato M."/>
            <person name="Honoki R."/>
            <person name="Miyazaki D."/>
            <person name="Mochizuki H."/>
            <person name="Umetsu J."/>
            <person name="Higashi K."/>
            <person name="Shibata D."/>
            <person name="Kamiya Y."/>
            <person name="Sato N."/>
            <person name="Nakamura Y."/>
            <person name="Tabata S."/>
            <person name="Ida S."/>
            <person name="Kurokawa K."/>
            <person name="Ohta H."/>
        </authorList>
    </citation>
    <scope>NUCLEOTIDE SEQUENCE [LARGE SCALE GENOMIC DNA]</scope>
    <source>
        <strain evidence="8 9">NIES-2285</strain>
    </source>
</reference>
<evidence type="ECO:0000256" key="1">
    <source>
        <dbReference type="ARBA" id="ARBA00008563"/>
    </source>
</evidence>
<evidence type="ECO:0000256" key="6">
    <source>
        <dbReference type="ARBA" id="ARBA00044129"/>
    </source>
</evidence>
<gene>
    <name evidence="8" type="ORF">KFL_000060820</name>
</gene>
<dbReference type="HAMAP" id="MF_01363">
    <property type="entry name" value="Ribosomal_bL21"/>
    <property type="match status" value="1"/>
</dbReference>
<dbReference type="PANTHER" id="PTHR21349">
    <property type="entry name" value="50S RIBOSOMAL PROTEIN L21"/>
    <property type="match status" value="1"/>
</dbReference>
<dbReference type="Pfam" id="PF00829">
    <property type="entry name" value="Ribosomal_L21p"/>
    <property type="match status" value="1"/>
</dbReference>
<dbReference type="GO" id="GO:0003735">
    <property type="term" value="F:structural constituent of ribosome"/>
    <property type="evidence" value="ECO:0000318"/>
    <property type="project" value="GO_Central"/>
</dbReference>
<sequence length="360" mass="39370">MSVMAAWLLARSLRRCESVLGPCRSRLEQPHLLEGLCASTGRKAAAVNDRPPVGLQSDHELGKSGVFEASTPAGAWLPPHLLHKVFELAKCSGVSAYEKCSTVAGLPALGAANGTILTYSQFEGRRCYGTLVEAGREGAEQPLPALSVKRLEASGVELVGSLAQESTPIDIKPKQIFAVVQVGPHQFKVTPDDVLYVEKLNGPDVKSTILLKKVLLLGSKSKTIVGRPFIPDATVSATVEGQVKDGKVLILKKRRRKNSRRLKGHRQELTRLRILDITGIEEDQEEGRPMRVHNQAGVVARLKTPEPGKVSAYAFQPKPLPQSRDLKKQRRSPAVPGYGRRPQRRLTFGAERRRIESVAE</sequence>
<evidence type="ECO:0000256" key="4">
    <source>
        <dbReference type="ARBA" id="ARBA00022980"/>
    </source>
</evidence>
<protein>
    <recommendedName>
        <fullName evidence="6">Large ribosomal subunit protein bL21m</fullName>
    </recommendedName>
</protein>
<evidence type="ECO:0000256" key="5">
    <source>
        <dbReference type="ARBA" id="ARBA00023274"/>
    </source>
</evidence>
<dbReference type="InterPro" id="IPR036164">
    <property type="entry name" value="bL21-like_sf"/>
</dbReference>
<dbReference type="GO" id="GO:0005840">
    <property type="term" value="C:ribosome"/>
    <property type="evidence" value="ECO:0007669"/>
    <property type="project" value="UniProtKB-KW"/>
</dbReference>
<dbReference type="STRING" id="105231.A0A0U9HQ21"/>
<name>A0A0U9HQ21_KLENI</name>
<proteinExistence type="inferred from homology"/>
<dbReference type="InterPro" id="IPR001787">
    <property type="entry name" value="Ribosomal_bL21"/>
</dbReference>
<dbReference type="AlphaFoldDB" id="A0A0U9HQ21"/>
<accession>A0A0U9HQ21</accession>
<dbReference type="EMBL" id="DF236955">
    <property type="protein sequence ID" value="GAQ78015.1"/>
    <property type="molecule type" value="Genomic_DNA"/>
</dbReference>
<dbReference type="PANTHER" id="PTHR21349:SF0">
    <property type="entry name" value="LARGE RIBOSOMAL SUBUNIT PROTEIN BL21M"/>
    <property type="match status" value="1"/>
</dbReference>
<dbReference type="Proteomes" id="UP000054558">
    <property type="component" value="Unassembled WGS sequence"/>
</dbReference>
<dbReference type="GO" id="GO:0005737">
    <property type="term" value="C:cytoplasm"/>
    <property type="evidence" value="ECO:0007669"/>
    <property type="project" value="UniProtKB-ARBA"/>
</dbReference>
<feature type="compositionally biased region" description="Basic and acidic residues" evidence="7">
    <location>
        <begin position="350"/>
        <end position="360"/>
    </location>
</feature>
<evidence type="ECO:0000256" key="2">
    <source>
        <dbReference type="ARBA" id="ARBA00022730"/>
    </source>
</evidence>
<keyword evidence="2" id="KW-0699">rRNA-binding</keyword>
<evidence type="ECO:0000256" key="3">
    <source>
        <dbReference type="ARBA" id="ARBA00022884"/>
    </source>
</evidence>